<protein>
    <recommendedName>
        <fullName evidence="3">Cupin 2 conserved barrel domain-containing protein</fullName>
    </recommendedName>
</protein>
<organism evidence="1 2">
    <name type="scientific">Hyaloscypha bicolor E</name>
    <dbReference type="NCBI Taxonomy" id="1095630"/>
    <lineage>
        <taxon>Eukaryota</taxon>
        <taxon>Fungi</taxon>
        <taxon>Dikarya</taxon>
        <taxon>Ascomycota</taxon>
        <taxon>Pezizomycotina</taxon>
        <taxon>Leotiomycetes</taxon>
        <taxon>Helotiales</taxon>
        <taxon>Hyaloscyphaceae</taxon>
        <taxon>Hyaloscypha</taxon>
        <taxon>Hyaloscypha bicolor</taxon>
    </lineage>
</organism>
<dbReference type="PANTHER" id="PTHR36156:SF3">
    <property type="entry name" value="CUPIN 2 CONSERVED BARREL DOMAIN-CONTAINING PROTEIN"/>
    <property type="match status" value="1"/>
</dbReference>
<evidence type="ECO:0008006" key="3">
    <source>
        <dbReference type="Google" id="ProtNLM"/>
    </source>
</evidence>
<dbReference type="AlphaFoldDB" id="A0A2J6TGW8"/>
<evidence type="ECO:0000313" key="1">
    <source>
        <dbReference type="EMBL" id="PMD62241.1"/>
    </source>
</evidence>
<dbReference type="Proteomes" id="UP000235371">
    <property type="component" value="Unassembled WGS sequence"/>
</dbReference>
<dbReference type="EMBL" id="KZ613783">
    <property type="protein sequence ID" value="PMD62241.1"/>
    <property type="molecule type" value="Genomic_DNA"/>
</dbReference>
<dbReference type="PANTHER" id="PTHR36156">
    <property type="entry name" value="SLR2101 PROTEIN"/>
    <property type="match status" value="1"/>
</dbReference>
<dbReference type="InterPro" id="IPR014710">
    <property type="entry name" value="RmlC-like_jellyroll"/>
</dbReference>
<dbReference type="InterPro" id="IPR047142">
    <property type="entry name" value="OryJ/VirC-like"/>
</dbReference>
<dbReference type="STRING" id="1095630.A0A2J6TGW8"/>
<keyword evidence="2" id="KW-1185">Reference proteome</keyword>
<sequence>LENGLPNINRYITTPNSFGKATISEAISPASICQKIGSIAIFFLRYTTRTFPVSLFSSNDVSSYNIDLSSPPDSDRLTVPNGTVLRYVVMAPNTISAMHKGASLDYGIVLEGEIELVLDLGETKLMRRSDACVQRGTNRAWRNVAPNGGWGRMVDVLVAAQGEGLEEELNGMPDVKGVFGWKARCSRLRSPKHFKNCQTRLLRKD</sequence>
<dbReference type="InParanoid" id="A0A2J6TGW8"/>
<feature type="non-terminal residue" evidence="1">
    <location>
        <position position="1"/>
    </location>
</feature>
<dbReference type="SUPFAM" id="SSF51182">
    <property type="entry name" value="RmlC-like cupins"/>
    <property type="match status" value="1"/>
</dbReference>
<dbReference type="Gene3D" id="2.60.120.10">
    <property type="entry name" value="Jelly Rolls"/>
    <property type="match status" value="1"/>
</dbReference>
<reference evidence="1 2" key="1">
    <citation type="submission" date="2016-04" db="EMBL/GenBank/DDBJ databases">
        <title>A degradative enzymes factory behind the ericoid mycorrhizal symbiosis.</title>
        <authorList>
            <consortium name="DOE Joint Genome Institute"/>
            <person name="Martino E."/>
            <person name="Morin E."/>
            <person name="Grelet G."/>
            <person name="Kuo A."/>
            <person name="Kohler A."/>
            <person name="Daghino S."/>
            <person name="Barry K."/>
            <person name="Choi C."/>
            <person name="Cichocki N."/>
            <person name="Clum A."/>
            <person name="Copeland A."/>
            <person name="Hainaut M."/>
            <person name="Haridas S."/>
            <person name="Labutti K."/>
            <person name="Lindquist E."/>
            <person name="Lipzen A."/>
            <person name="Khouja H.-R."/>
            <person name="Murat C."/>
            <person name="Ohm R."/>
            <person name="Olson A."/>
            <person name="Spatafora J."/>
            <person name="Veneault-Fourrey C."/>
            <person name="Henrissat B."/>
            <person name="Grigoriev I."/>
            <person name="Martin F."/>
            <person name="Perotto S."/>
        </authorList>
    </citation>
    <scope>NUCLEOTIDE SEQUENCE [LARGE SCALE GENOMIC DNA]</scope>
    <source>
        <strain evidence="1 2">E</strain>
    </source>
</reference>
<dbReference type="CDD" id="cd02231">
    <property type="entry name" value="cupin_BLL6423-like"/>
    <property type="match status" value="1"/>
</dbReference>
<evidence type="ECO:0000313" key="2">
    <source>
        <dbReference type="Proteomes" id="UP000235371"/>
    </source>
</evidence>
<proteinExistence type="predicted"/>
<dbReference type="OrthoDB" id="5840532at2759"/>
<dbReference type="InterPro" id="IPR011051">
    <property type="entry name" value="RmlC_Cupin_sf"/>
</dbReference>
<name>A0A2J6TGW8_9HELO</name>
<gene>
    <name evidence="1" type="ORF">K444DRAFT_524890</name>
</gene>
<accession>A0A2J6TGW8</accession>
<dbReference type="RefSeq" id="XP_024739145.1">
    <property type="nucleotide sequence ID" value="XM_024874392.1"/>
</dbReference>
<dbReference type="GeneID" id="36582472"/>